<dbReference type="AlphaFoldDB" id="N2AUB2"/>
<name>N2AUB2_9FIRM</name>
<dbReference type="EMBL" id="AQFT01000054">
    <property type="protein sequence ID" value="EMZ29740.1"/>
    <property type="molecule type" value="Genomic_DNA"/>
</dbReference>
<gene>
    <name evidence="1" type="ORF">C823_01704</name>
</gene>
<protein>
    <submittedName>
        <fullName evidence="1">Uncharacterized protein</fullName>
    </submittedName>
</protein>
<organism evidence="1 2">
    <name type="scientific">Eubacterium plexicaudatum ASF492</name>
    <dbReference type="NCBI Taxonomy" id="1235802"/>
    <lineage>
        <taxon>Bacteria</taxon>
        <taxon>Bacillati</taxon>
        <taxon>Bacillota</taxon>
        <taxon>Clostridia</taxon>
        <taxon>Eubacteriales</taxon>
        <taxon>Eubacteriaceae</taxon>
        <taxon>Eubacterium</taxon>
    </lineage>
</organism>
<proteinExistence type="predicted"/>
<dbReference type="STRING" id="1235802.C823_01704"/>
<evidence type="ECO:0000313" key="1">
    <source>
        <dbReference type="EMBL" id="EMZ29740.1"/>
    </source>
</evidence>
<dbReference type="Proteomes" id="UP000012589">
    <property type="component" value="Unassembled WGS sequence"/>
</dbReference>
<dbReference type="eggNOG" id="ENOG50313XT">
    <property type="taxonomic scope" value="Bacteria"/>
</dbReference>
<sequence length="258" mass="29682">MAMEINILQRTPNHTDRVDTDKIRQRLRQSDKGIAVRQRLEDSVDISAEGRRALEEKMSAVSRMEQDRTIGKLSSINSGAYGIINDFEKAIEEQGTQETKTDTFDIYVNKMASAYQTLKDRIEEKYASSDRGEEYYTADDGSMQELTKEKELEMLDKVYETHSRFMANNTQIWGELQDFKVQVEYHSGDSKQETDAVKKQNTDVKEQAYHAFMSAMKENNIGMLKQENGSLQDIRLNLGISPSARNMLNGIWDYYANL</sequence>
<dbReference type="OrthoDB" id="2033772at2"/>
<comment type="caution">
    <text evidence="1">The sequence shown here is derived from an EMBL/GenBank/DDBJ whole genome shotgun (WGS) entry which is preliminary data.</text>
</comment>
<dbReference type="PATRIC" id="fig|1235802.3.peg.1809"/>
<accession>N2AUB2</accession>
<reference evidence="1 2" key="1">
    <citation type="journal article" date="2014" name="Genome Announc.">
        <title>Draft genome sequences of the altered schaedler flora, a defined bacterial community from gnotobiotic mice.</title>
        <authorList>
            <person name="Wannemuehler M.J."/>
            <person name="Overstreet A.M."/>
            <person name="Ward D.V."/>
            <person name="Phillips G.J."/>
        </authorList>
    </citation>
    <scope>NUCLEOTIDE SEQUENCE [LARGE SCALE GENOMIC DNA]</scope>
    <source>
        <strain evidence="1 2">ASF492</strain>
    </source>
</reference>
<evidence type="ECO:0000313" key="2">
    <source>
        <dbReference type="Proteomes" id="UP000012589"/>
    </source>
</evidence>
<keyword evidence="2" id="KW-1185">Reference proteome</keyword>
<dbReference type="HOGENOM" id="CLU_085673_0_0_9"/>